<proteinExistence type="predicted"/>
<evidence type="ECO:0000256" key="1">
    <source>
        <dbReference type="SAM" id="MobiDB-lite"/>
    </source>
</evidence>
<dbReference type="EMBL" id="CAJNNW010032914">
    <property type="protein sequence ID" value="CAE8716141.1"/>
    <property type="molecule type" value="Genomic_DNA"/>
</dbReference>
<sequence length="973" mass="109309">DSLWGIGDGGFFEDEGADTDDLPLNEDNSETDHADRVIDRSTFLSMSRVERSTNDLSAFGRDSARSGMQQKAFTTGTPISQRDISEVGSRFQVISSFPKEMQETGVVEKFLQRFGPGGARGASSSSQQANPAPGQPEGNIIQAQLAAALAATLEAAELEVQRQCRVPPRHPRVHTSPAAALSGYEQLPQHLQKQLIQQWQNLEMSSVISSFQPGQTTPPTPQQPLEQRQQPQPMSRGYTQSDVSSSQSEFERLQEELAFQRRLLTVPARPTSAATEPPTRQQPLQQRQQPQPMSRGYTQPDLSSSQSEFERLQEELLLQQRLAVFQACFSSEATAPPTPQQPLQQRQQLQPTSRGYTQPDMSSSQSEFERLQEELSFQRRLLTEELAFQRRLLTEELLLQQRLTTVAARFSSEPRLQAMSHDLHSQNLLPDHLQQAWQQRDEQRQELMAQHRMHTCPEQELPLQRWNHTCPDISPQQLRAEMSRRLFTEPAGRNEQRDQEGFFQPPRHFNQTQTPPGVWSIHENPPQQSQDWSSGGLSQPPNTHSWNNHGQQRDAPVNRRLVTWDRMEDECDWNNRSQQRDAPVPSRLVTWDRMEDECDWNNYSQQRDAPSIPRRLVTWDRMEDDCDWNNHSLQRDAPSTRRLVTWDRMEDECGPSPGPYYPISPQDFYPQHVQSQQARSPLLKPSQPGQLLTDPTLDGAVLMEAALSLGYGGPVPVPVAPRRGVPMAGVPSFNEAPSVARELPGAVEAKMTGPRAAPVRASTEKSARIQPWQQQKTSNAASLSPELFVAPVAAPAPRVQNQKEALVVPVPVAARWGPPAVEFVPMRPMYDIVAEVETPPDSDIEMEEALADQSDDDDDEIIVGPTIFAVQPKTFEEVWIPDAKEGKAPVHSNVSVISLSDVSRLSSARTGQAVLSFGSLLHACGFGTLCRPCMFERIPGRCRKVWLCDFCHMHAGRKRRVTDHPTLASTAKS</sequence>
<feature type="region of interest" description="Disordered" evidence="1">
    <location>
        <begin position="210"/>
        <end position="251"/>
    </location>
</feature>
<feature type="compositionally biased region" description="Acidic residues" evidence="1">
    <location>
        <begin position="11"/>
        <end position="29"/>
    </location>
</feature>
<feature type="compositionally biased region" description="Low complexity" evidence="1">
    <location>
        <begin position="121"/>
        <end position="137"/>
    </location>
</feature>
<feature type="compositionally biased region" description="Polar residues" evidence="1">
    <location>
        <begin position="353"/>
        <end position="366"/>
    </location>
</feature>
<evidence type="ECO:0000313" key="2">
    <source>
        <dbReference type="EMBL" id="CAE8716141.1"/>
    </source>
</evidence>
<organism evidence="2 3">
    <name type="scientific">Polarella glacialis</name>
    <name type="common">Dinoflagellate</name>
    <dbReference type="NCBI Taxonomy" id="89957"/>
    <lineage>
        <taxon>Eukaryota</taxon>
        <taxon>Sar</taxon>
        <taxon>Alveolata</taxon>
        <taxon>Dinophyceae</taxon>
        <taxon>Suessiales</taxon>
        <taxon>Suessiaceae</taxon>
        <taxon>Polarella</taxon>
    </lineage>
</organism>
<feature type="region of interest" description="Disordered" evidence="1">
    <location>
        <begin position="267"/>
        <end position="310"/>
    </location>
</feature>
<feature type="compositionally biased region" description="Basic and acidic residues" evidence="1">
    <location>
        <begin position="490"/>
        <end position="500"/>
    </location>
</feature>
<reference evidence="2" key="1">
    <citation type="submission" date="2021-02" db="EMBL/GenBank/DDBJ databases">
        <authorList>
            <person name="Dougan E. K."/>
            <person name="Rhodes N."/>
            <person name="Thang M."/>
            <person name="Chan C."/>
        </authorList>
    </citation>
    <scope>NUCLEOTIDE SEQUENCE</scope>
</reference>
<feature type="region of interest" description="Disordered" evidence="1">
    <location>
        <begin position="114"/>
        <end position="137"/>
    </location>
</feature>
<feature type="non-terminal residue" evidence="2">
    <location>
        <position position="1"/>
    </location>
</feature>
<feature type="compositionally biased region" description="Low complexity" evidence="1">
    <location>
        <begin position="277"/>
        <end position="292"/>
    </location>
</feature>
<feature type="region of interest" description="Disordered" evidence="1">
    <location>
        <begin position="333"/>
        <end position="370"/>
    </location>
</feature>
<protein>
    <submittedName>
        <fullName evidence="2">Uncharacterized protein</fullName>
    </submittedName>
</protein>
<accession>A0A813KZ68</accession>
<feature type="compositionally biased region" description="Polar residues" evidence="1">
    <location>
        <begin position="237"/>
        <end position="248"/>
    </location>
</feature>
<feature type="compositionally biased region" description="Polar residues" evidence="1">
    <location>
        <begin position="525"/>
        <end position="550"/>
    </location>
</feature>
<feature type="compositionally biased region" description="Gly residues" evidence="1">
    <location>
        <begin position="1"/>
        <end position="10"/>
    </location>
</feature>
<feature type="compositionally biased region" description="Low complexity" evidence="1">
    <location>
        <begin position="223"/>
        <end position="233"/>
    </location>
</feature>
<evidence type="ECO:0000313" key="3">
    <source>
        <dbReference type="Proteomes" id="UP000626109"/>
    </source>
</evidence>
<feature type="region of interest" description="Disordered" evidence="1">
    <location>
        <begin position="490"/>
        <end position="557"/>
    </location>
</feature>
<feature type="region of interest" description="Disordered" evidence="1">
    <location>
        <begin position="751"/>
        <end position="778"/>
    </location>
</feature>
<feature type="compositionally biased region" description="Low complexity" evidence="1">
    <location>
        <begin position="341"/>
        <end position="352"/>
    </location>
</feature>
<gene>
    <name evidence="2" type="ORF">PGLA2088_LOCUS38937</name>
</gene>
<comment type="caution">
    <text evidence="2">The sequence shown here is derived from an EMBL/GenBank/DDBJ whole genome shotgun (WGS) entry which is preliminary data.</text>
</comment>
<name>A0A813KZ68_POLGL</name>
<dbReference type="Proteomes" id="UP000626109">
    <property type="component" value="Unassembled WGS sequence"/>
</dbReference>
<feature type="region of interest" description="Disordered" evidence="1">
    <location>
        <begin position="1"/>
        <end position="33"/>
    </location>
</feature>
<dbReference type="AlphaFoldDB" id="A0A813KZ68"/>